<reference evidence="2" key="1">
    <citation type="submission" date="2024-10" db="EMBL/GenBank/DDBJ databases">
        <authorList>
            <person name="Ryan C."/>
        </authorList>
    </citation>
    <scope>NUCLEOTIDE SEQUENCE [LARGE SCALE GENOMIC DNA]</scope>
</reference>
<gene>
    <name evidence="2" type="ORF">URODEC1_LOCUS38087</name>
</gene>
<feature type="compositionally biased region" description="Basic and acidic residues" evidence="1">
    <location>
        <begin position="170"/>
        <end position="181"/>
    </location>
</feature>
<dbReference type="EMBL" id="OZ075127">
    <property type="protein sequence ID" value="CAL4949927.1"/>
    <property type="molecule type" value="Genomic_DNA"/>
</dbReference>
<evidence type="ECO:0000313" key="3">
    <source>
        <dbReference type="Proteomes" id="UP001497457"/>
    </source>
</evidence>
<protein>
    <submittedName>
        <fullName evidence="2">Uncharacterized protein</fullName>
    </submittedName>
</protein>
<feature type="region of interest" description="Disordered" evidence="1">
    <location>
        <begin position="52"/>
        <end position="199"/>
    </location>
</feature>
<sequence>MGMQWNPQFGDIGQYVQGITMGNRGGKEREAARGHYAAGGYGYTYGYGPPAYPPQKPSGYGGGGYPPQPTATGWDDGAYESPPQKPPSYDGYPPQPAAGWDDRAGYKYPPREPPAYGEHPPPPTPPRHPVAWDDGAHKFPPSQQQGKMPGIKPPGTGQEPIPNANNEVEDMPKASPKHEGKPPSAVNDPPRKQPPYGYGHSHPGWGSEGAYYRGSGGGGGYYHPTQARGYPPPCLPPPYQGTVMHASCSVNCVRLVNHVYISTWVKCMYAYQQVVMGAAMAGRTWGGQYQHLPPELMLPMEHTTSTMAADMVAAAMVVVVTAMASI</sequence>
<dbReference type="AlphaFoldDB" id="A0ABC8Z0J2"/>
<evidence type="ECO:0000313" key="2">
    <source>
        <dbReference type="EMBL" id="CAL4949927.1"/>
    </source>
</evidence>
<proteinExistence type="predicted"/>
<name>A0ABC8Z0J2_9POAL</name>
<accession>A0ABC8Z0J2</accession>
<feature type="compositionally biased region" description="Pro residues" evidence="1">
    <location>
        <begin position="119"/>
        <end position="128"/>
    </location>
</feature>
<keyword evidence="3" id="KW-1185">Reference proteome</keyword>
<dbReference type="Proteomes" id="UP001497457">
    <property type="component" value="Chromosome 17b"/>
</dbReference>
<organism evidence="2 3">
    <name type="scientific">Urochloa decumbens</name>
    <dbReference type="NCBI Taxonomy" id="240449"/>
    <lineage>
        <taxon>Eukaryota</taxon>
        <taxon>Viridiplantae</taxon>
        <taxon>Streptophyta</taxon>
        <taxon>Embryophyta</taxon>
        <taxon>Tracheophyta</taxon>
        <taxon>Spermatophyta</taxon>
        <taxon>Magnoliopsida</taxon>
        <taxon>Liliopsida</taxon>
        <taxon>Poales</taxon>
        <taxon>Poaceae</taxon>
        <taxon>PACMAD clade</taxon>
        <taxon>Panicoideae</taxon>
        <taxon>Panicodae</taxon>
        <taxon>Paniceae</taxon>
        <taxon>Melinidinae</taxon>
        <taxon>Urochloa</taxon>
    </lineage>
</organism>
<evidence type="ECO:0000256" key="1">
    <source>
        <dbReference type="SAM" id="MobiDB-lite"/>
    </source>
</evidence>